<evidence type="ECO:0000256" key="1">
    <source>
        <dbReference type="SAM" id="MobiDB-lite"/>
    </source>
</evidence>
<feature type="compositionally biased region" description="Basic residues" evidence="1">
    <location>
        <begin position="1"/>
        <end position="17"/>
    </location>
</feature>
<proteinExistence type="predicted"/>
<dbReference type="Pfam" id="PF18758">
    <property type="entry name" value="KDZ"/>
    <property type="match status" value="1"/>
</dbReference>
<evidence type="ECO:0008006" key="4">
    <source>
        <dbReference type="Google" id="ProtNLM"/>
    </source>
</evidence>
<dbReference type="PANTHER" id="PTHR33096:SF1">
    <property type="entry name" value="CXC1-LIKE CYSTEINE CLUSTER ASSOCIATED WITH KDZ TRANSPOSASES DOMAIN-CONTAINING PROTEIN"/>
    <property type="match status" value="1"/>
</dbReference>
<feature type="region of interest" description="Disordered" evidence="1">
    <location>
        <begin position="953"/>
        <end position="977"/>
    </location>
</feature>
<evidence type="ECO:0000313" key="3">
    <source>
        <dbReference type="Proteomes" id="UP001212997"/>
    </source>
</evidence>
<feature type="region of interest" description="Disordered" evidence="1">
    <location>
        <begin position="1"/>
        <end position="26"/>
    </location>
</feature>
<feature type="region of interest" description="Disordered" evidence="1">
    <location>
        <begin position="273"/>
        <end position="340"/>
    </location>
</feature>
<comment type="caution">
    <text evidence="2">The sequence shown here is derived from an EMBL/GenBank/DDBJ whole genome shotgun (WGS) entry which is preliminary data.</text>
</comment>
<accession>A0AAD5YCP7</accession>
<keyword evidence="3" id="KW-1185">Reference proteome</keyword>
<protein>
    <recommendedName>
        <fullName evidence="4">CxC1-like cysteine cluster associated with KDZ transposases domain-containing protein</fullName>
    </recommendedName>
</protein>
<gene>
    <name evidence="2" type="ORF">NLI96_g12138</name>
</gene>
<dbReference type="Proteomes" id="UP001212997">
    <property type="component" value="Unassembled WGS sequence"/>
</dbReference>
<dbReference type="AlphaFoldDB" id="A0AAD5YCP7"/>
<organism evidence="2 3">
    <name type="scientific">Meripilus lineatus</name>
    <dbReference type="NCBI Taxonomy" id="2056292"/>
    <lineage>
        <taxon>Eukaryota</taxon>
        <taxon>Fungi</taxon>
        <taxon>Dikarya</taxon>
        <taxon>Basidiomycota</taxon>
        <taxon>Agaricomycotina</taxon>
        <taxon>Agaricomycetes</taxon>
        <taxon>Polyporales</taxon>
        <taxon>Meripilaceae</taxon>
        <taxon>Meripilus</taxon>
    </lineage>
</organism>
<feature type="region of interest" description="Disordered" evidence="1">
    <location>
        <begin position="994"/>
        <end position="1020"/>
    </location>
</feature>
<dbReference type="InterPro" id="IPR040521">
    <property type="entry name" value="KDZ"/>
</dbReference>
<evidence type="ECO:0000313" key="2">
    <source>
        <dbReference type="EMBL" id="KAJ3474975.1"/>
    </source>
</evidence>
<sequence>MSARRAKLPSPSKRRQRSNQSNTSGLFLISEAPRVRLAPTTRGLGVPRHPQHISVASRRYTQVRSTIQQQPFPTPSHDPDNPFLVDEDTDFPQTVFEHAIDGEPNSNARKRQRQWWRWQDEVIPSLLGPFLAVLRQTQSLRDPPKPPESRLCLCGNGRSLKVICVYFDRLQQIELQACSCNPAAKQLLERALFPCAPLYPTLAVDLSLLNFVKKLFLRLPPNITGWCEALEDFLESRGFKVGSQDGIRRRFSNSLRWYTVLVARSDELVKQTINAQRRPTEEEDPTIPSTPPPPLPDYSNLPSTSSFRDPHSSPTTVPVSPVPPREQSPKTPNSPLSRPSEYLRQRCPLCFGGHRTHTPGSLPDIIAACDGNFTQKRRKGQSETDSWPWFHPDTVFISQAKIAEMEKHVAECRDSGHSGRPNRDAQGVEDHCEDGLVVPNSVLDGCQESFTAADEKREKASTQFFKDTGIMAMLCRHDRVLFLANMTSGGEKQYYALALIKELFDNLPSDFTVGLLYDISCIIHRSCLKHGFIPEICVGFGQSDGEGCERFWSQLKKLIPPLRVSGYNQCLLVLDEQVMHLDKKSLFTLGSWLRRRWDRCEALLEEAEEKLRGIDVTKDILRREWQAQVRFQTKPVPRRSQKDGQKAVERILSLQKLAKTYHAEERQLQSQILERDAPVPDIEEKLASTHELRLKIEARVKDLHSKLGIDRRLSLLRMANDEYLQVRMSARILKTRIRQRLRERKFELERLEQSFRNVLNDKKLSNHIRTASKRRDPTISKLATTYNSLISRISSLIQAGKAPRGASAPSLIDRHKLFSLDIDDTIWEDVIDQDDVSEPPLWQSDENVRAGIRLIHQFDRCEEEKTHLQRERSALQEWFMEEWGCTTRAIQETGNEDIRYQLILRAAMLRKLCLRWQMQVSGMPASDSLPPDWGVSTVELGMFSMLDSQGSVEFVGDESDDDAPEDDGWSQGEEDNAAFMEELEAQAILDAYHTDEPIETPAHVDVQNVVYTPRKRARND</sequence>
<feature type="compositionally biased region" description="Acidic residues" evidence="1">
    <location>
        <begin position="955"/>
        <end position="977"/>
    </location>
</feature>
<dbReference type="EMBL" id="JANAWD010000942">
    <property type="protein sequence ID" value="KAJ3474975.1"/>
    <property type="molecule type" value="Genomic_DNA"/>
</dbReference>
<dbReference type="PANTHER" id="PTHR33096">
    <property type="entry name" value="CXC2 DOMAIN-CONTAINING PROTEIN"/>
    <property type="match status" value="1"/>
</dbReference>
<reference evidence="2" key="1">
    <citation type="submission" date="2022-07" db="EMBL/GenBank/DDBJ databases">
        <title>Genome Sequence of Physisporinus lineatus.</title>
        <authorList>
            <person name="Buettner E."/>
        </authorList>
    </citation>
    <scope>NUCLEOTIDE SEQUENCE</scope>
    <source>
        <strain evidence="2">VT162</strain>
    </source>
</reference>
<name>A0AAD5YCP7_9APHY</name>